<evidence type="ECO:0000313" key="1">
    <source>
        <dbReference type="EMBL" id="AIY17042.1"/>
    </source>
</evidence>
<gene>
    <name evidence="1" type="ORF">KR76_10295</name>
</gene>
<name>A0A0A1DKA6_NOCSI</name>
<dbReference type="AlphaFoldDB" id="A0A0A1DKA6"/>
<dbReference type="KEGG" id="psim:KR76_10295"/>
<dbReference type="eggNOG" id="COG3243">
    <property type="taxonomic scope" value="Bacteria"/>
</dbReference>
<proteinExistence type="predicted"/>
<dbReference type="Proteomes" id="UP000030300">
    <property type="component" value="Chromosome"/>
</dbReference>
<keyword evidence="2" id="KW-1185">Reference proteome</keyword>
<dbReference type="Gene3D" id="3.40.50.1820">
    <property type="entry name" value="alpha/beta hydrolase"/>
    <property type="match status" value="1"/>
</dbReference>
<dbReference type="InterPro" id="IPR029058">
    <property type="entry name" value="AB_hydrolase_fold"/>
</dbReference>
<evidence type="ECO:0000313" key="2">
    <source>
        <dbReference type="Proteomes" id="UP000030300"/>
    </source>
</evidence>
<reference evidence="1 2" key="1">
    <citation type="journal article" date="2015" name="Genome Announc.">
        <title>Complete Genome Sequence of Steroid-Transforming Nocardioides simplex VKM Ac-2033D.</title>
        <authorList>
            <person name="Shtratnikova V.Y."/>
            <person name="Schelkunov M.I."/>
            <person name="Pekov Y.A."/>
            <person name="Fokina V.V."/>
            <person name="Logacheva M.D."/>
            <person name="Sokolov S.L."/>
            <person name="Bragin E.Y."/>
            <person name="Ashapkin V.V."/>
            <person name="Donova M.V."/>
        </authorList>
    </citation>
    <scope>NUCLEOTIDE SEQUENCE [LARGE SCALE GENOMIC DNA]</scope>
    <source>
        <strain evidence="1 2">VKM Ac-2033D</strain>
    </source>
</reference>
<dbReference type="EMBL" id="CP009896">
    <property type="protein sequence ID" value="AIY17042.1"/>
    <property type="molecule type" value="Genomic_DNA"/>
</dbReference>
<dbReference type="STRING" id="2045.KR76_10295"/>
<dbReference type="HOGENOM" id="CLU_035017_1_0_11"/>
<dbReference type="PANTHER" id="PTHR36837:SF2">
    <property type="entry name" value="POLY(3-HYDROXYALKANOATE) POLYMERASE SUBUNIT PHAC"/>
    <property type="match status" value="1"/>
</dbReference>
<organism evidence="1 2">
    <name type="scientific">Nocardioides simplex</name>
    <name type="common">Arthrobacter simplex</name>
    <dbReference type="NCBI Taxonomy" id="2045"/>
    <lineage>
        <taxon>Bacteria</taxon>
        <taxon>Bacillati</taxon>
        <taxon>Actinomycetota</taxon>
        <taxon>Actinomycetes</taxon>
        <taxon>Propionibacteriales</taxon>
        <taxon>Nocardioidaceae</taxon>
        <taxon>Pimelobacter</taxon>
    </lineage>
</organism>
<sequence length="368" mass="39101">MHRERHHVAVPASVDTLTTAATTAARNAWALSPLGTGIEQYDGLPATVLSDEPHRRLVRYDRTTSATASRPVLLVPPLAVSARCFDLRPGQSLAAHLVAAGRATYLVDYGQITFADRAMGFETWIDDILPTAIHAVLHDHAAAGDPVDGVDLVGWSLGGTMSLLTAAAHPDLPIASLTAFGTPIDYTRIPAIQPLVVADRLLGTRAVTAPTAALGGVPRHLVRASYRAMAPKRELTKAVHLARNILDTEALARTSAIDGFIGEMPGYPGRAYHQIHTRLMVRNELASGTVRLTPGREIRLADVRTPVLFVGSASDNIADGPAVEAGPRVVPTARYAAADGLSHLGLVAGPRAAEVSWPLLDAFLDEQR</sequence>
<dbReference type="InterPro" id="IPR051321">
    <property type="entry name" value="PHA/PHB_synthase"/>
</dbReference>
<dbReference type="PANTHER" id="PTHR36837">
    <property type="entry name" value="POLY(3-HYDROXYALKANOATE) POLYMERASE SUBUNIT PHAC"/>
    <property type="match status" value="1"/>
</dbReference>
<protein>
    <submittedName>
        <fullName evidence="1">Polyhydroxyalkanoic acid synthase</fullName>
    </submittedName>
</protein>
<dbReference type="SUPFAM" id="SSF53474">
    <property type="entry name" value="alpha/beta-Hydrolases"/>
    <property type="match status" value="1"/>
</dbReference>
<accession>A0A0A1DKA6</accession>